<evidence type="ECO:0008006" key="4">
    <source>
        <dbReference type="Google" id="ProtNLM"/>
    </source>
</evidence>
<keyword evidence="3" id="KW-1185">Reference proteome</keyword>
<gene>
    <name evidence="2" type="ORF">KY290_027695</name>
</gene>
<feature type="compositionally biased region" description="Basic and acidic residues" evidence="1">
    <location>
        <begin position="217"/>
        <end position="226"/>
    </location>
</feature>
<dbReference type="Gene3D" id="4.10.60.10">
    <property type="entry name" value="Zinc finger, CCHC-type"/>
    <property type="match status" value="1"/>
</dbReference>
<feature type="region of interest" description="Disordered" evidence="1">
    <location>
        <begin position="128"/>
        <end position="157"/>
    </location>
</feature>
<feature type="compositionally biased region" description="Polar residues" evidence="1">
    <location>
        <begin position="128"/>
        <end position="137"/>
    </location>
</feature>
<name>A0ABQ7UHK2_SOLTU</name>
<dbReference type="Proteomes" id="UP000826656">
    <property type="component" value="Unassembled WGS sequence"/>
</dbReference>
<evidence type="ECO:0000313" key="2">
    <source>
        <dbReference type="EMBL" id="KAH0748463.1"/>
    </source>
</evidence>
<dbReference type="InterPro" id="IPR036875">
    <property type="entry name" value="Znf_CCHC_sf"/>
</dbReference>
<dbReference type="SUPFAM" id="SSF57756">
    <property type="entry name" value="Retrovirus zinc finger-like domains"/>
    <property type="match status" value="1"/>
</dbReference>
<evidence type="ECO:0000313" key="3">
    <source>
        <dbReference type="Proteomes" id="UP000826656"/>
    </source>
</evidence>
<feature type="region of interest" description="Disordered" evidence="1">
    <location>
        <begin position="176"/>
        <end position="226"/>
    </location>
</feature>
<proteinExistence type="predicted"/>
<feature type="compositionally biased region" description="Polar residues" evidence="1">
    <location>
        <begin position="147"/>
        <end position="156"/>
    </location>
</feature>
<dbReference type="EMBL" id="JAIVGD010000019">
    <property type="protein sequence ID" value="KAH0748463.1"/>
    <property type="molecule type" value="Genomic_DNA"/>
</dbReference>
<sequence length="226" mass="24182">MSVAEYDGQLHALARHASMMLPTEDEIVRRLVKGLIIPIRPGVSQVVVSGVPFQKVVDAAKELEMIRCEGFEQREGKRARHSGDYGGAPPKSRGYLGRGYHSQSSRPIHDVIPACEAHYAGHSSSSLVYTSPGSSSRHVGRGGNFGHSGSSHQPTSRRGCFECGDMGHFVRDYPRTRHGGLHQGSQASTLRAAQPPTKGVVQNGRGGFYLGRGGSHSGRDGVRGGS</sequence>
<feature type="compositionally biased region" description="Gly residues" evidence="1">
    <location>
        <begin position="204"/>
        <end position="216"/>
    </location>
</feature>
<protein>
    <recommendedName>
        <fullName evidence="4">CCHC-type domain-containing protein</fullName>
    </recommendedName>
</protein>
<organism evidence="2 3">
    <name type="scientific">Solanum tuberosum</name>
    <name type="common">Potato</name>
    <dbReference type="NCBI Taxonomy" id="4113"/>
    <lineage>
        <taxon>Eukaryota</taxon>
        <taxon>Viridiplantae</taxon>
        <taxon>Streptophyta</taxon>
        <taxon>Embryophyta</taxon>
        <taxon>Tracheophyta</taxon>
        <taxon>Spermatophyta</taxon>
        <taxon>Magnoliopsida</taxon>
        <taxon>eudicotyledons</taxon>
        <taxon>Gunneridae</taxon>
        <taxon>Pentapetalae</taxon>
        <taxon>asterids</taxon>
        <taxon>lamiids</taxon>
        <taxon>Solanales</taxon>
        <taxon>Solanaceae</taxon>
        <taxon>Solanoideae</taxon>
        <taxon>Solaneae</taxon>
        <taxon>Solanum</taxon>
    </lineage>
</organism>
<evidence type="ECO:0000256" key="1">
    <source>
        <dbReference type="SAM" id="MobiDB-lite"/>
    </source>
</evidence>
<accession>A0ABQ7UHK2</accession>
<comment type="caution">
    <text evidence="2">The sequence shown here is derived from an EMBL/GenBank/DDBJ whole genome shotgun (WGS) entry which is preliminary data.</text>
</comment>
<reference evidence="2 3" key="1">
    <citation type="journal article" date="2021" name="bioRxiv">
        <title>Chromosome-scale and haplotype-resolved genome assembly of a tetraploid potato cultivar.</title>
        <authorList>
            <person name="Sun H."/>
            <person name="Jiao W.-B."/>
            <person name="Krause K."/>
            <person name="Campoy J.A."/>
            <person name="Goel M."/>
            <person name="Folz-Donahue K."/>
            <person name="Kukat C."/>
            <person name="Huettel B."/>
            <person name="Schneeberger K."/>
        </authorList>
    </citation>
    <scope>NUCLEOTIDE SEQUENCE [LARGE SCALE GENOMIC DNA]</scope>
    <source>
        <strain evidence="2">SolTubOtavaFocal</strain>
        <tissue evidence="2">Leaves</tissue>
    </source>
</reference>